<accession>A0A4R3P1K6</accession>
<reference evidence="1 3" key="2">
    <citation type="submission" date="2014-06" db="EMBL/GenBank/DDBJ databases">
        <authorList>
            <person name="Le Roux F."/>
        </authorList>
    </citation>
    <scope>NUCLEOTIDE SEQUENCE</scope>
    <source>
        <strain evidence="2 3">J5-4</strain>
        <strain evidence="1">J5-5</strain>
    </source>
</reference>
<keyword evidence="3" id="KW-1185">Reference proteome</keyword>
<dbReference type="EMBL" id="CCJV01000033">
    <property type="protein sequence ID" value="CDS97735.1"/>
    <property type="molecule type" value="Genomic_DNA"/>
</dbReference>
<proteinExistence type="predicted"/>
<protein>
    <submittedName>
        <fullName evidence="1">Uncharacterized protein</fullName>
    </submittedName>
</protein>
<gene>
    <name evidence="2" type="ORF">VCR4J5_670014</name>
    <name evidence="1" type="ORF">VCR5J5_1280005</name>
</gene>
<evidence type="ECO:0000313" key="4">
    <source>
        <dbReference type="Proteomes" id="UP000049495"/>
    </source>
</evidence>
<organism evidence="1 4">
    <name type="scientific">Vibrio crassostreae</name>
    <dbReference type="NCBI Taxonomy" id="246167"/>
    <lineage>
        <taxon>Bacteria</taxon>
        <taxon>Pseudomonadati</taxon>
        <taxon>Pseudomonadota</taxon>
        <taxon>Gammaproteobacteria</taxon>
        <taxon>Vibrionales</taxon>
        <taxon>Vibrionaceae</taxon>
        <taxon>Vibrio</taxon>
    </lineage>
</organism>
<comment type="caution">
    <text evidence="1">The sequence shown here is derived from an EMBL/GenBank/DDBJ whole genome shotgun (WGS) entry which is preliminary data.</text>
</comment>
<dbReference type="AlphaFoldDB" id="A0A4R3P1K6"/>
<dbReference type="EMBL" id="CCJX01000154">
    <property type="protein sequence ID" value="CDT51407.1"/>
    <property type="molecule type" value="Genomic_DNA"/>
</dbReference>
<dbReference type="RefSeq" id="WP_055318396.1">
    <property type="nucleotide sequence ID" value="NZ_CAWMQT010000154.1"/>
</dbReference>
<evidence type="ECO:0000313" key="1">
    <source>
        <dbReference type="EMBL" id="CDS97735.1"/>
    </source>
</evidence>
<dbReference type="Proteomes" id="UP000049077">
    <property type="component" value="Unassembled WGS sequence"/>
</dbReference>
<name>A0A4R3P1K6_9VIBR</name>
<evidence type="ECO:0000313" key="3">
    <source>
        <dbReference type="Proteomes" id="UP000049077"/>
    </source>
</evidence>
<reference evidence="4" key="1">
    <citation type="submission" date="2014-06" db="EMBL/GenBank/DDBJ databases">
        <authorList>
            <person name="Le Roux Frederique"/>
        </authorList>
    </citation>
    <scope>NUCLEOTIDE SEQUENCE [LARGE SCALE GENOMIC DNA]</scope>
    <source>
        <strain evidence="4">J5-5</strain>
    </source>
</reference>
<dbReference type="Proteomes" id="UP000049495">
    <property type="component" value="Unassembled WGS sequence"/>
</dbReference>
<sequence length="89" mass="10035">MKKLTIGVFGEQANNDGSRYDSQYYHSNGGNDESGVYAGIVIALPDGNPVHRIDCSSLYQRELTRKYLELERLRAEVNMLKNGVHQFEG</sequence>
<evidence type="ECO:0000313" key="2">
    <source>
        <dbReference type="EMBL" id="CDT51407.1"/>
    </source>
</evidence>